<dbReference type="InterPro" id="IPR000073">
    <property type="entry name" value="AB_hydrolase_1"/>
</dbReference>
<dbReference type="HOGENOM" id="CLU_020336_11_1_1"/>
<comment type="caution">
    <text evidence="3">The sequence shown here is derived from an EMBL/GenBank/DDBJ whole genome shotgun (WGS) entry which is preliminary data.</text>
</comment>
<protein>
    <recommendedName>
        <fullName evidence="2">Serine aminopeptidase S33 domain-containing protein</fullName>
    </recommendedName>
</protein>
<dbReference type="PANTHER" id="PTHR43689:SF8">
    <property type="entry name" value="ALPHA_BETA-HYDROLASES SUPERFAMILY PROTEIN"/>
    <property type="match status" value="1"/>
</dbReference>
<name>W9CX02_SCLBF</name>
<feature type="domain" description="Serine aminopeptidase S33" evidence="2">
    <location>
        <begin position="135"/>
        <end position="250"/>
    </location>
</feature>
<evidence type="ECO:0000313" key="4">
    <source>
        <dbReference type="Proteomes" id="UP000019487"/>
    </source>
</evidence>
<dbReference type="OrthoDB" id="408373at2759"/>
<organism evidence="3 4">
    <name type="scientific">Sclerotinia borealis (strain F-4128)</name>
    <dbReference type="NCBI Taxonomy" id="1432307"/>
    <lineage>
        <taxon>Eukaryota</taxon>
        <taxon>Fungi</taxon>
        <taxon>Dikarya</taxon>
        <taxon>Ascomycota</taxon>
        <taxon>Pezizomycotina</taxon>
        <taxon>Leotiomycetes</taxon>
        <taxon>Helotiales</taxon>
        <taxon>Sclerotiniaceae</taxon>
        <taxon>Sclerotinia</taxon>
    </lineage>
</organism>
<sequence length="477" mass="51710">MLSTGTIPESLKSIHKAFTNIVPNHSLGIPISLFAGLATTSLFVLAFRDICITTDVDVTQNALSKSKSESHLKSKSKSKSKVIPSPLTTQIPTLSHEKISALPYPPDIFPGARDITSPHGSTRAYEFGPLNGPKILLVHGISTPCISLHHLATALASTHGCRVLLFDLFGRGYSDGVADLPHDERLYTAQILLVLTSSSISWAGEGFHIIGFSMGGGIAVDFAVDFPAMVRGVVLLAPGGLIREERFGWKGKVMRKWWFPDGLWGWILRRRVRGAYEEVSSSLSTSPSSSLRASDSEFKPGNHVENRAQVDSELIMAVPSSFSSPVASTDTKISFDDTPISPSLPYITVGQVMRWQTQQHRGYANAFASSIMYASISGCGEKWMGLWEARSGSVMQQESNVKREKILVVVGEWDDVVVVKELKEDLEGVVGSIGAGNVGSGVFDERVVWKVLEGAGHEFPITRGEEVAGIIGEFLEV</sequence>
<evidence type="ECO:0000256" key="1">
    <source>
        <dbReference type="SAM" id="MobiDB-lite"/>
    </source>
</evidence>
<proteinExistence type="predicted"/>
<dbReference type="Proteomes" id="UP000019487">
    <property type="component" value="Unassembled WGS sequence"/>
</dbReference>
<reference evidence="3 4" key="1">
    <citation type="journal article" date="2014" name="Genome Announc.">
        <title>Draft genome sequence of Sclerotinia borealis, a psychrophilic plant pathogenic fungus.</title>
        <authorList>
            <person name="Mardanov A.V."/>
            <person name="Beletsky A.V."/>
            <person name="Kadnikov V.V."/>
            <person name="Ignatov A.N."/>
            <person name="Ravin N.V."/>
        </authorList>
    </citation>
    <scope>NUCLEOTIDE SEQUENCE [LARGE SCALE GENOMIC DNA]</scope>
    <source>
        <strain evidence="4">F-4157</strain>
    </source>
</reference>
<dbReference type="InterPro" id="IPR022742">
    <property type="entry name" value="Hydrolase_4"/>
</dbReference>
<evidence type="ECO:0000313" key="3">
    <source>
        <dbReference type="EMBL" id="ESZ99179.1"/>
    </source>
</evidence>
<keyword evidence="4" id="KW-1185">Reference proteome</keyword>
<gene>
    <name evidence="3" type="ORF">SBOR_0437</name>
</gene>
<evidence type="ECO:0000259" key="2">
    <source>
        <dbReference type="Pfam" id="PF12146"/>
    </source>
</evidence>
<accession>W9CX02</accession>
<dbReference type="STRING" id="1432307.W9CX02"/>
<dbReference type="InterPro" id="IPR029058">
    <property type="entry name" value="AB_hydrolase_fold"/>
</dbReference>
<dbReference type="PANTHER" id="PTHR43689">
    <property type="entry name" value="HYDROLASE"/>
    <property type="match status" value="1"/>
</dbReference>
<feature type="region of interest" description="Disordered" evidence="1">
    <location>
        <begin position="282"/>
        <end position="302"/>
    </location>
</feature>
<dbReference type="SUPFAM" id="SSF53474">
    <property type="entry name" value="alpha/beta-Hydrolases"/>
    <property type="match status" value="1"/>
</dbReference>
<dbReference type="EMBL" id="AYSA01000019">
    <property type="protein sequence ID" value="ESZ99179.1"/>
    <property type="molecule type" value="Genomic_DNA"/>
</dbReference>
<feature type="compositionally biased region" description="Low complexity" evidence="1">
    <location>
        <begin position="282"/>
        <end position="293"/>
    </location>
</feature>
<feature type="region of interest" description="Disordered" evidence="1">
    <location>
        <begin position="63"/>
        <end position="83"/>
    </location>
</feature>
<dbReference type="AlphaFoldDB" id="W9CX02"/>
<dbReference type="PRINTS" id="PR00111">
    <property type="entry name" value="ABHYDROLASE"/>
</dbReference>
<dbReference type="Gene3D" id="3.40.50.1820">
    <property type="entry name" value="alpha/beta hydrolase"/>
    <property type="match status" value="1"/>
</dbReference>
<dbReference type="Pfam" id="PF12146">
    <property type="entry name" value="Hydrolase_4"/>
    <property type="match status" value="1"/>
</dbReference>